<name>A0AAN8VQK4_9MAGN</name>
<feature type="compositionally biased region" description="Basic residues" evidence="1">
    <location>
        <begin position="65"/>
        <end position="76"/>
    </location>
</feature>
<feature type="compositionally biased region" description="Polar residues" evidence="1">
    <location>
        <begin position="542"/>
        <end position="588"/>
    </location>
</feature>
<keyword evidence="3" id="KW-1185">Reference proteome</keyword>
<accession>A0AAN8VQK4</accession>
<evidence type="ECO:0000313" key="2">
    <source>
        <dbReference type="EMBL" id="KAK6934236.1"/>
    </source>
</evidence>
<gene>
    <name evidence="2" type="ORF">RJ641_034391</name>
</gene>
<comment type="caution">
    <text evidence="2">The sequence shown here is derived from an EMBL/GenBank/DDBJ whole genome shotgun (WGS) entry which is preliminary data.</text>
</comment>
<dbReference type="Proteomes" id="UP001370490">
    <property type="component" value="Unassembled WGS sequence"/>
</dbReference>
<feature type="region of interest" description="Disordered" evidence="1">
    <location>
        <begin position="472"/>
        <end position="503"/>
    </location>
</feature>
<dbReference type="PANTHER" id="PTHR36808">
    <property type="entry name" value="TRANSCRIPTIONAL REGULATOR ATRX-LIKE PROTEIN"/>
    <property type="match status" value="1"/>
</dbReference>
<feature type="compositionally biased region" description="Polar residues" evidence="1">
    <location>
        <begin position="472"/>
        <end position="484"/>
    </location>
</feature>
<dbReference type="PANTHER" id="PTHR36808:SF1">
    <property type="entry name" value="TRANSCRIPTIONAL REGULATOR ATRX-LIKE PROTEIN"/>
    <property type="match status" value="1"/>
</dbReference>
<feature type="compositionally biased region" description="Low complexity" evidence="1">
    <location>
        <begin position="174"/>
        <end position="194"/>
    </location>
</feature>
<dbReference type="EMBL" id="JBAMMX010000008">
    <property type="protein sequence ID" value="KAK6934236.1"/>
    <property type="molecule type" value="Genomic_DNA"/>
</dbReference>
<feature type="region of interest" description="Disordered" evidence="1">
    <location>
        <begin position="542"/>
        <end position="606"/>
    </location>
</feature>
<feature type="compositionally biased region" description="Basic residues" evidence="1">
    <location>
        <begin position="1"/>
        <end position="37"/>
    </location>
</feature>
<protein>
    <submittedName>
        <fullName evidence="2">Uncharacterized protein</fullName>
    </submittedName>
</protein>
<feature type="region of interest" description="Disordered" evidence="1">
    <location>
        <begin position="348"/>
        <end position="374"/>
    </location>
</feature>
<feature type="compositionally biased region" description="Low complexity" evidence="1">
    <location>
        <begin position="38"/>
        <end position="57"/>
    </location>
</feature>
<proteinExistence type="predicted"/>
<feature type="region of interest" description="Disordered" evidence="1">
    <location>
        <begin position="217"/>
        <end position="253"/>
    </location>
</feature>
<reference evidence="2 3" key="1">
    <citation type="submission" date="2023-12" db="EMBL/GenBank/DDBJ databases">
        <title>A high-quality genome assembly for Dillenia turbinata (Dilleniales).</title>
        <authorList>
            <person name="Chanderbali A."/>
        </authorList>
    </citation>
    <scope>NUCLEOTIDE SEQUENCE [LARGE SCALE GENOMIC DNA]</scope>
    <source>
        <strain evidence="2">LSX21</strain>
        <tissue evidence="2">Leaf</tissue>
    </source>
</reference>
<sequence length="635" mass="70214">MGSSRRKPSSSLKKKRSKSSSKKKSRRSKSKKLRHHSNSSSYSDDSTRSSGSDSFSSSEDEYRIKDKKGSRKRSRKSSSTNRDSRRSRRRDGSKRVDDSGSKKKSSKPHKKKPRREPSISSASSKSCSCSESCRGSDSREERKPLMRRGMLEGKVKSRGNLSRGRSETKRIRSRSPSYSPSRSPSRSPTYSSSYLGEDVTVENNSKRLRSVITVVKHEEETAERERDKEEEIIYDRDDYPSRSNDSNDGGIKEPVYHSEVVFDKKGLAEDKKFIDDLMDNGSTAVVEGGRRDVAMQNIGSNITIDVEDKHINLKKSSGGMSNAVNGLGSDDLESVLRQRALENLRKFRGGVQAGARSPNDPKDSSDAKVASPRHVLVQTKSGKEAAARVTVITKTAERSAEVGKIFTPGESVQSSHQSRMIFNGNPRRIDNVARFGDNSESVAKPGGDNKEFKQCTSAFARELSQRNLIQKQESVNRKSSNILPANNSVNASSNQSSQAPEITCKEGVRGLVPESSLTHLSMKQVHTLPEKPKTVLTKNMVNKNADQSSQAKPLSCNSLEEKANNTSIAAAMPPSSSKSDQMEQTSSGQKEEAKEGSQFQQKTMSVMRGGEMVQVSYKVYIPKKAPALARRKLQR</sequence>
<evidence type="ECO:0000313" key="3">
    <source>
        <dbReference type="Proteomes" id="UP001370490"/>
    </source>
</evidence>
<feature type="compositionally biased region" description="Basic and acidic residues" evidence="1">
    <location>
        <begin position="217"/>
        <end position="240"/>
    </location>
</feature>
<feature type="compositionally biased region" description="Basic and acidic residues" evidence="1">
    <location>
        <begin position="134"/>
        <end position="155"/>
    </location>
</feature>
<organism evidence="2 3">
    <name type="scientific">Dillenia turbinata</name>
    <dbReference type="NCBI Taxonomy" id="194707"/>
    <lineage>
        <taxon>Eukaryota</taxon>
        <taxon>Viridiplantae</taxon>
        <taxon>Streptophyta</taxon>
        <taxon>Embryophyta</taxon>
        <taxon>Tracheophyta</taxon>
        <taxon>Spermatophyta</taxon>
        <taxon>Magnoliopsida</taxon>
        <taxon>eudicotyledons</taxon>
        <taxon>Gunneridae</taxon>
        <taxon>Pentapetalae</taxon>
        <taxon>Dilleniales</taxon>
        <taxon>Dilleniaceae</taxon>
        <taxon>Dillenia</taxon>
    </lineage>
</organism>
<evidence type="ECO:0000256" key="1">
    <source>
        <dbReference type="SAM" id="MobiDB-lite"/>
    </source>
</evidence>
<feature type="compositionally biased region" description="Low complexity" evidence="1">
    <location>
        <begin position="485"/>
        <end position="499"/>
    </location>
</feature>
<dbReference type="AlphaFoldDB" id="A0AAN8VQK4"/>
<feature type="region of interest" description="Disordered" evidence="1">
    <location>
        <begin position="1"/>
        <end position="205"/>
    </location>
</feature>
<feature type="compositionally biased region" description="Low complexity" evidence="1">
    <location>
        <begin position="118"/>
        <end position="133"/>
    </location>
</feature>
<feature type="compositionally biased region" description="Basic residues" evidence="1">
    <location>
        <begin position="102"/>
        <end position="114"/>
    </location>
</feature>